<proteinExistence type="predicted"/>
<accession>A0A292PY83</accession>
<reference evidence="1" key="1">
    <citation type="submission" date="2015-10" db="EMBL/GenBank/DDBJ databases">
        <authorList>
            <person name="Regsiter A."/>
            <person name="william w."/>
        </authorList>
    </citation>
    <scope>NUCLEOTIDE SEQUENCE</scope>
    <source>
        <strain evidence="1">Montdore</strain>
    </source>
</reference>
<evidence type="ECO:0000313" key="1">
    <source>
        <dbReference type="EMBL" id="CUS12104.1"/>
    </source>
</evidence>
<organism evidence="1 2">
    <name type="scientific">Tuber aestivum</name>
    <name type="common">summer truffle</name>
    <dbReference type="NCBI Taxonomy" id="59557"/>
    <lineage>
        <taxon>Eukaryota</taxon>
        <taxon>Fungi</taxon>
        <taxon>Dikarya</taxon>
        <taxon>Ascomycota</taxon>
        <taxon>Pezizomycotina</taxon>
        <taxon>Pezizomycetes</taxon>
        <taxon>Pezizales</taxon>
        <taxon>Tuberaceae</taxon>
        <taxon>Tuber</taxon>
    </lineage>
</organism>
<dbReference type="Proteomes" id="UP001412239">
    <property type="component" value="Unassembled WGS sequence"/>
</dbReference>
<keyword evidence="2" id="KW-1185">Reference proteome</keyword>
<dbReference type="EMBL" id="LN891005">
    <property type="protein sequence ID" value="CUS12104.1"/>
    <property type="molecule type" value="Genomic_DNA"/>
</dbReference>
<sequence>MAYLAIAPRLQGQYEYLVSEYDWAMCANMVWDSSFFTEYRRYICRPIIVRSGEVRPAHVLRLGWDFLCRRGIGRGGQNTNDIMLEEGLLGRSMDLVQNRCDEDSVL</sequence>
<name>A0A292PY83_9PEZI</name>
<gene>
    <name evidence="1" type="ORF">GSTUAT00003805001</name>
</gene>
<evidence type="ECO:0000313" key="2">
    <source>
        <dbReference type="Proteomes" id="UP001412239"/>
    </source>
</evidence>
<dbReference type="AlphaFoldDB" id="A0A292PY83"/>
<protein>
    <submittedName>
        <fullName evidence="1">Uncharacterized protein</fullName>
    </submittedName>
</protein>